<evidence type="ECO:0000256" key="6">
    <source>
        <dbReference type="ARBA" id="ARBA00049024"/>
    </source>
</evidence>
<keyword evidence="2 7" id="KW-0028">Amino-acid biosynthesis</keyword>
<evidence type="ECO:0000256" key="5">
    <source>
        <dbReference type="ARBA" id="ARBA00023002"/>
    </source>
</evidence>
<keyword evidence="5 7" id="KW-0560">Oxidoreductase</keyword>
<evidence type="ECO:0000256" key="1">
    <source>
        <dbReference type="ARBA" id="ARBA00004985"/>
    </source>
</evidence>
<evidence type="ECO:0000256" key="4">
    <source>
        <dbReference type="ARBA" id="ARBA00022857"/>
    </source>
</evidence>
<feature type="domain" description="Aldehyde dehydrogenase" evidence="9">
    <location>
        <begin position="32"/>
        <end position="313"/>
    </location>
</feature>
<dbReference type="InterPro" id="IPR012134">
    <property type="entry name" value="Glu-5-SA_DH"/>
</dbReference>
<comment type="pathway">
    <text evidence="1 7">Amino-acid biosynthesis; L-proline biosynthesis; L-glutamate 5-semialdehyde from L-glutamate: step 2/2.</text>
</comment>
<keyword evidence="11" id="KW-1185">Reference proteome</keyword>
<dbReference type="CDD" id="cd07079">
    <property type="entry name" value="ALDH_F18-19_ProA-GPR"/>
    <property type="match status" value="1"/>
</dbReference>
<dbReference type="InterPro" id="IPR020593">
    <property type="entry name" value="G-glutamylP_reductase_CS"/>
</dbReference>
<dbReference type="PIRSF" id="PIRSF000151">
    <property type="entry name" value="GPR"/>
    <property type="match status" value="1"/>
</dbReference>
<evidence type="ECO:0000256" key="7">
    <source>
        <dbReference type="HAMAP-Rule" id="MF_00412"/>
    </source>
</evidence>
<dbReference type="NCBIfam" id="NF001221">
    <property type="entry name" value="PRK00197.1"/>
    <property type="match status" value="1"/>
</dbReference>
<evidence type="ECO:0000259" key="9">
    <source>
        <dbReference type="Pfam" id="PF00171"/>
    </source>
</evidence>
<dbReference type="EMBL" id="BSFJ01000020">
    <property type="protein sequence ID" value="GLK73052.1"/>
    <property type="molecule type" value="Genomic_DNA"/>
</dbReference>
<dbReference type="PROSITE" id="PS01223">
    <property type="entry name" value="PROA"/>
    <property type="match status" value="1"/>
</dbReference>
<dbReference type="InterPro" id="IPR016162">
    <property type="entry name" value="Ald_DH_N"/>
</dbReference>
<dbReference type="FunFam" id="3.40.309.10:FF:000006">
    <property type="entry name" value="Gamma-glutamyl phosphate reductase"/>
    <property type="match status" value="1"/>
</dbReference>
<keyword evidence="4 7" id="KW-0521">NADP</keyword>
<dbReference type="Pfam" id="PF00171">
    <property type="entry name" value="Aldedh"/>
    <property type="match status" value="1"/>
</dbReference>
<dbReference type="PANTHER" id="PTHR11063">
    <property type="entry name" value="GLUTAMATE SEMIALDEHYDE DEHYDROGENASE"/>
    <property type="match status" value="1"/>
</dbReference>
<dbReference type="EC" id="1.2.1.41" evidence="7"/>
<reference evidence="10" key="1">
    <citation type="journal article" date="2014" name="Int. J. Syst. Evol. Microbiol.">
        <title>Complete genome sequence of Corynebacterium casei LMG S-19264T (=DSM 44701T), isolated from a smear-ripened cheese.</title>
        <authorList>
            <consortium name="US DOE Joint Genome Institute (JGI-PGF)"/>
            <person name="Walter F."/>
            <person name="Albersmeier A."/>
            <person name="Kalinowski J."/>
            <person name="Ruckert C."/>
        </authorList>
    </citation>
    <scope>NUCLEOTIDE SEQUENCE</scope>
    <source>
        <strain evidence="10">VKM B-2484</strain>
    </source>
</reference>
<dbReference type="InterPro" id="IPR016161">
    <property type="entry name" value="Ald_DH/histidinol_DH"/>
</dbReference>
<keyword evidence="3 7" id="KW-0641">Proline biosynthesis</keyword>
<dbReference type="GO" id="GO:0004350">
    <property type="term" value="F:glutamate-5-semialdehyde dehydrogenase activity"/>
    <property type="evidence" value="ECO:0007669"/>
    <property type="project" value="UniProtKB-UniRule"/>
</dbReference>
<dbReference type="Gene3D" id="3.40.309.10">
    <property type="entry name" value="Aldehyde Dehydrogenase, Chain A, domain 2"/>
    <property type="match status" value="1"/>
</dbReference>
<dbReference type="NCBIfam" id="TIGR00407">
    <property type="entry name" value="proA"/>
    <property type="match status" value="1"/>
</dbReference>
<dbReference type="HAMAP" id="MF_00412">
    <property type="entry name" value="ProA"/>
    <property type="match status" value="1"/>
</dbReference>
<gene>
    <name evidence="7 10" type="primary">proA</name>
    <name evidence="10" type="ORF">GCM10017643_31680</name>
</gene>
<dbReference type="GO" id="GO:0005737">
    <property type="term" value="C:cytoplasm"/>
    <property type="evidence" value="ECO:0007669"/>
    <property type="project" value="UniProtKB-SubCell"/>
</dbReference>
<sequence length="452" mass="46584">MTASTPLRAATATEITLGAPAPRPGEGPQDVSAQDVAAVMAQIGARARAAARTLALAPAAVKEAGLMAAARAIRTHAPAILAANAQDVAAAQAAGISPSMLDRLTLSAARLEGTARAVEEIAALPDPVGKVTESWERPNGLRLERVRTPLGVIGVIYESRPNVTADAGGLCLKAGNAVILRGGSDSFNSSRAIHAAMVEGLASAGLPEDAIQLVPTRDRAAVGAMLAGLDGHLDVIVPRGGKSLVARVQAEARVPVFAHLEGLVHVYVDKGADLDKALAIVKNAKLRRTSVCGAAETLLVDRADAARLLAPLVTMLLDGGCAVRGDAATQAVDKRVTPATDEDWRTEYLDAVIAVKLVDGVGAAIDHIEAHGSHHTDAILTEDAAVAERFLNEVDSAIVVHNASTQFADGGEFGFGGEIGIATGRMHARGPVGAEQLTSFKYRVRGTGQIRP</sequence>
<comment type="function">
    <text evidence="7">Catalyzes the NADPH-dependent reduction of L-glutamate 5-phosphate into L-glutamate 5-semialdehyde and phosphate. The product spontaneously undergoes cyclization to form 1-pyrroline-5-carboxylate.</text>
</comment>
<dbReference type="RefSeq" id="WP_213370615.1">
    <property type="nucleotide sequence ID" value="NZ_BSFJ01000020.1"/>
</dbReference>
<dbReference type="Proteomes" id="UP001143370">
    <property type="component" value="Unassembled WGS sequence"/>
</dbReference>
<dbReference type="InterPro" id="IPR015590">
    <property type="entry name" value="Aldehyde_DH_dom"/>
</dbReference>
<proteinExistence type="inferred from homology"/>
<evidence type="ECO:0000256" key="2">
    <source>
        <dbReference type="ARBA" id="ARBA00022605"/>
    </source>
</evidence>
<feature type="region of interest" description="Disordered" evidence="8">
    <location>
        <begin position="1"/>
        <end position="31"/>
    </location>
</feature>
<comment type="catalytic activity">
    <reaction evidence="6 7">
        <text>L-glutamate 5-semialdehyde + phosphate + NADP(+) = L-glutamyl 5-phosphate + NADPH + H(+)</text>
        <dbReference type="Rhea" id="RHEA:19541"/>
        <dbReference type="ChEBI" id="CHEBI:15378"/>
        <dbReference type="ChEBI" id="CHEBI:43474"/>
        <dbReference type="ChEBI" id="CHEBI:57783"/>
        <dbReference type="ChEBI" id="CHEBI:58066"/>
        <dbReference type="ChEBI" id="CHEBI:58274"/>
        <dbReference type="ChEBI" id="CHEBI:58349"/>
        <dbReference type="EC" id="1.2.1.41"/>
    </reaction>
</comment>
<protein>
    <recommendedName>
        <fullName evidence="7">Gamma-glutamyl phosphate reductase</fullName>
        <shortName evidence="7">GPR</shortName>
        <ecNumber evidence="7">1.2.1.41</ecNumber>
    </recommendedName>
    <alternativeName>
        <fullName evidence="7">Glutamate-5-semialdehyde dehydrogenase</fullName>
    </alternativeName>
    <alternativeName>
        <fullName evidence="7">Glutamyl-gamma-semialdehyde dehydrogenase</fullName>
        <shortName evidence="7">GSA dehydrogenase</shortName>
    </alternativeName>
</protein>
<keyword evidence="7" id="KW-0963">Cytoplasm</keyword>
<evidence type="ECO:0000256" key="3">
    <source>
        <dbReference type="ARBA" id="ARBA00022650"/>
    </source>
</evidence>
<comment type="similarity">
    <text evidence="7">Belongs to the gamma-glutamyl phosphate reductase family.</text>
</comment>
<dbReference type="GO" id="GO:0055129">
    <property type="term" value="P:L-proline biosynthetic process"/>
    <property type="evidence" value="ECO:0007669"/>
    <property type="project" value="UniProtKB-UniRule"/>
</dbReference>
<comment type="subcellular location">
    <subcellularLocation>
        <location evidence="7">Cytoplasm</location>
    </subcellularLocation>
</comment>
<dbReference type="InterPro" id="IPR000965">
    <property type="entry name" value="GPR_dom"/>
</dbReference>
<comment type="caution">
    <text evidence="10">The sequence shown here is derived from an EMBL/GenBank/DDBJ whole genome shotgun (WGS) entry which is preliminary data.</text>
</comment>
<dbReference type="SUPFAM" id="SSF53720">
    <property type="entry name" value="ALDH-like"/>
    <property type="match status" value="1"/>
</dbReference>
<organism evidence="10 11">
    <name type="scientific">Ancylobacter dichloromethanicus</name>
    <dbReference type="NCBI Taxonomy" id="518825"/>
    <lineage>
        <taxon>Bacteria</taxon>
        <taxon>Pseudomonadati</taxon>
        <taxon>Pseudomonadota</taxon>
        <taxon>Alphaproteobacteria</taxon>
        <taxon>Hyphomicrobiales</taxon>
        <taxon>Xanthobacteraceae</taxon>
        <taxon>Ancylobacter</taxon>
    </lineage>
</organism>
<dbReference type="InterPro" id="IPR016163">
    <property type="entry name" value="Ald_DH_C"/>
</dbReference>
<dbReference type="GO" id="GO:0050661">
    <property type="term" value="F:NADP binding"/>
    <property type="evidence" value="ECO:0007669"/>
    <property type="project" value="InterPro"/>
</dbReference>
<dbReference type="Gene3D" id="3.40.605.10">
    <property type="entry name" value="Aldehyde Dehydrogenase, Chain A, domain 1"/>
    <property type="match status" value="1"/>
</dbReference>
<evidence type="ECO:0000313" key="11">
    <source>
        <dbReference type="Proteomes" id="UP001143370"/>
    </source>
</evidence>
<name>A0A9W6J985_9HYPH</name>
<evidence type="ECO:0000313" key="10">
    <source>
        <dbReference type="EMBL" id="GLK73052.1"/>
    </source>
</evidence>
<dbReference type="AlphaFoldDB" id="A0A9W6J985"/>
<accession>A0A9W6J985</accession>
<dbReference type="PANTHER" id="PTHR11063:SF8">
    <property type="entry name" value="DELTA-1-PYRROLINE-5-CARBOXYLATE SYNTHASE"/>
    <property type="match status" value="1"/>
</dbReference>
<evidence type="ECO:0000256" key="8">
    <source>
        <dbReference type="SAM" id="MobiDB-lite"/>
    </source>
</evidence>
<reference evidence="10" key="2">
    <citation type="submission" date="2023-01" db="EMBL/GenBank/DDBJ databases">
        <authorList>
            <person name="Sun Q."/>
            <person name="Evtushenko L."/>
        </authorList>
    </citation>
    <scope>NUCLEOTIDE SEQUENCE</scope>
    <source>
        <strain evidence="10">VKM B-2484</strain>
    </source>
</reference>